<name>A0A2Z6I6P2_9BURK</name>
<dbReference type="PANTHER" id="PTHR33747">
    <property type="entry name" value="UPF0225 PROTEIN SCO1677"/>
    <property type="match status" value="1"/>
</dbReference>
<dbReference type="SUPFAM" id="SSF101327">
    <property type="entry name" value="YgfB-like"/>
    <property type="match status" value="1"/>
</dbReference>
<sequence>MANPTGFIDTADVEELQNLLEAYENSMDVGVLDGFLTAAALNPNRPSNEDVIPYVFDEEGDPEAVPDDARLLELIDMRRREIEAALAAGNGLDPVILPAEDEDDMTRAEAIDYALEPWCTGFLTGTSAWGELSDDPEMVERLTPIISHLDPEAFEDSEEARALVARAAEKAPKTLEDALFAIVETVFELKKELVPNKPIVNAGPRIGRNDPCPCGSGKKYKQCCGKK</sequence>
<dbReference type="InterPro" id="IPR004027">
    <property type="entry name" value="SEC_C_motif"/>
</dbReference>
<dbReference type="SUPFAM" id="SSF103642">
    <property type="entry name" value="Sec-C motif"/>
    <property type="match status" value="1"/>
</dbReference>
<protein>
    <submittedName>
        <fullName evidence="1">Uncharacterized protein</fullName>
    </submittedName>
</protein>
<gene>
    <name evidence="1" type="ORF">SUTMEG_00060</name>
</gene>
<dbReference type="EMBL" id="AP018786">
    <property type="protein sequence ID" value="BBF22115.1"/>
    <property type="molecule type" value="Genomic_DNA"/>
</dbReference>
<dbReference type="NCBIfam" id="TIGR02292">
    <property type="entry name" value="ygfB_yecA"/>
    <property type="match status" value="1"/>
</dbReference>
<accession>A0A2Z6I6P2</accession>
<dbReference type="AlphaFoldDB" id="A0A2Z6I6P2"/>
<dbReference type="Pfam" id="PF03695">
    <property type="entry name" value="UPF0149"/>
    <property type="match status" value="1"/>
</dbReference>
<dbReference type="Proteomes" id="UP000271003">
    <property type="component" value="Chromosome"/>
</dbReference>
<proteinExistence type="predicted"/>
<dbReference type="Gene3D" id="1.20.120.740">
    <property type="entry name" value="YgfB uncharacterised protein family UPF0149, PF03695"/>
    <property type="match status" value="1"/>
</dbReference>
<evidence type="ECO:0000313" key="2">
    <source>
        <dbReference type="Proteomes" id="UP000271003"/>
    </source>
</evidence>
<reference evidence="1 2" key="1">
    <citation type="journal article" date="2018" name="Int. J. Syst. Evol. Microbiol.">
        <title>Mesosutterella multiformis gen. nov., sp. nov., a member of the family Sutterellaceae and Sutterella megalosphaeroides sp. nov., isolated from human faeces.</title>
        <authorList>
            <person name="Sakamoto M."/>
            <person name="Ikeyama N."/>
            <person name="Kunihiro T."/>
            <person name="Iino T."/>
            <person name="Yuki M."/>
            <person name="Ohkuma M."/>
        </authorList>
    </citation>
    <scope>NUCLEOTIDE SEQUENCE [LARGE SCALE GENOMIC DNA]</scope>
    <source>
        <strain evidence="1 2">6FBBBH3</strain>
    </source>
</reference>
<organism evidence="1 2">
    <name type="scientific">Sutterella megalosphaeroides</name>
    <dbReference type="NCBI Taxonomy" id="2494234"/>
    <lineage>
        <taxon>Bacteria</taxon>
        <taxon>Pseudomonadati</taxon>
        <taxon>Pseudomonadota</taxon>
        <taxon>Betaproteobacteria</taxon>
        <taxon>Burkholderiales</taxon>
        <taxon>Sutterellaceae</taxon>
        <taxon>Sutterella</taxon>
    </lineage>
</organism>
<dbReference type="OrthoDB" id="570299at2"/>
<dbReference type="InterPro" id="IPR036255">
    <property type="entry name" value="YgfB-like_sf"/>
</dbReference>
<dbReference type="PANTHER" id="PTHR33747:SF1">
    <property type="entry name" value="ADENYLATE CYCLASE-ASSOCIATED CAP C-TERMINAL DOMAIN-CONTAINING PROTEIN"/>
    <property type="match status" value="1"/>
</dbReference>
<keyword evidence="2" id="KW-1185">Reference proteome</keyword>
<dbReference type="RefSeq" id="WP_120175787.1">
    <property type="nucleotide sequence ID" value="NZ_AP018786.1"/>
</dbReference>
<dbReference type="KEGG" id="sutt:SUTMEG_00060"/>
<evidence type="ECO:0000313" key="1">
    <source>
        <dbReference type="EMBL" id="BBF22115.1"/>
    </source>
</evidence>
<dbReference type="Pfam" id="PF02810">
    <property type="entry name" value="SEC-C"/>
    <property type="match status" value="1"/>
</dbReference>
<dbReference type="InterPro" id="IPR011978">
    <property type="entry name" value="YgfB-like"/>
</dbReference>